<protein>
    <recommendedName>
        <fullName evidence="3">Peptidase</fullName>
    </recommendedName>
</protein>
<comment type="caution">
    <text evidence="1">The sequence shown here is derived from an EMBL/GenBank/DDBJ whole genome shotgun (WGS) entry which is preliminary data.</text>
</comment>
<reference evidence="2" key="1">
    <citation type="journal article" date="2019" name="Int. J. Syst. Evol. Microbiol.">
        <title>The Global Catalogue of Microorganisms (GCM) 10K type strain sequencing project: providing services to taxonomists for standard genome sequencing and annotation.</title>
        <authorList>
            <consortium name="The Broad Institute Genomics Platform"/>
            <consortium name="The Broad Institute Genome Sequencing Center for Infectious Disease"/>
            <person name="Wu L."/>
            <person name="Ma J."/>
        </authorList>
    </citation>
    <scope>NUCLEOTIDE SEQUENCE [LARGE SCALE GENOMIC DNA]</scope>
    <source>
        <strain evidence="2">CGMCC 1.8985</strain>
    </source>
</reference>
<evidence type="ECO:0000313" key="2">
    <source>
        <dbReference type="Proteomes" id="UP000599009"/>
    </source>
</evidence>
<organism evidence="1 2">
    <name type="scientific">Luteimonas terricola</name>
    <dbReference type="NCBI Taxonomy" id="645597"/>
    <lineage>
        <taxon>Bacteria</taxon>
        <taxon>Pseudomonadati</taxon>
        <taxon>Pseudomonadota</taxon>
        <taxon>Gammaproteobacteria</taxon>
        <taxon>Lysobacterales</taxon>
        <taxon>Lysobacteraceae</taxon>
        <taxon>Luteimonas</taxon>
    </lineage>
</organism>
<accession>A0ABQ2EF82</accession>
<keyword evidence="2" id="KW-1185">Reference proteome</keyword>
<name>A0ABQ2EF82_9GAMM</name>
<dbReference type="Proteomes" id="UP000599009">
    <property type="component" value="Unassembled WGS sequence"/>
</dbReference>
<evidence type="ECO:0000313" key="1">
    <source>
        <dbReference type="EMBL" id="GGK08639.1"/>
    </source>
</evidence>
<sequence>MQGADDGPVNKPSPKPLVIFKAGTHVDNDGREHTFSEADIAEIAASYEPDLAEAPLVVGHPELNAPAYGWARSLSVKDGVLFAEPHQVEPQFAGLVNAGRMKKISAAIYLPTTPGNPKPGKHYLKHIGFLGAAAPAVKGLRSAAFSADDGALEFSMPLRSLGHSLANLFQRLRDHLVEREGAEAADRIIPQWQIRDFDQLLTDSPAETDVAAIPTYAEAPAGAATLETDMSESNTAAQFAERETALTGREAGLAEREQRLADRETQARRDDAAEFAEGLVQAGQLLPRQKAPVVELLLALPADTALTFAEGDGQVKKPATEVLRTFLGDLPKQVDFREKGAAAVAADVGVANFAAPTGVSVDAGRAELYGKAKAYMREHPNTAFHDAVAAVGG</sequence>
<dbReference type="EMBL" id="BMME01000001">
    <property type="protein sequence ID" value="GGK08639.1"/>
    <property type="molecule type" value="Genomic_DNA"/>
</dbReference>
<gene>
    <name evidence="1" type="ORF">GCM10011394_17520</name>
</gene>
<proteinExistence type="predicted"/>
<evidence type="ECO:0008006" key="3">
    <source>
        <dbReference type="Google" id="ProtNLM"/>
    </source>
</evidence>